<evidence type="ECO:0000313" key="10">
    <source>
        <dbReference type="Proteomes" id="UP000065807"/>
    </source>
</evidence>
<dbReference type="Gene3D" id="1.10.3720.10">
    <property type="entry name" value="MetI-like"/>
    <property type="match status" value="1"/>
</dbReference>
<keyword evidence="6 7" id="KW-0472">Membrane</keyword>
<dbReference type="InterPro" id="IPR000515">
    <property type="entry name" value="MetI-like"/>
</dbReference>
<evidence type="ECO:0000313" key="9">
    <source>
        <dbReference type="EMBL" id="BAS27877.1"/>
    </source>
</evidence>
<keyword evidence="4 7" id="KW-0812">Transmembrane</keyword>
<dbReference type="OrthoDB" id="42615at2"/>
<organism evidence="9 10">
    <name type="scientific">Limnochorda pilosa</name>
    <dbReference type="NCBI Taxonomy" id="1555112"/>
    <lineage>
        <taxon>Bacteria</taxon>
        <taxon>Bacillati</taxon>
        <taxon>Bacillota</taxon>
        <taxon>Limnochordia</taxon>
        <taxon>Limnochordales</taxon>
        <taxon>Limnochordaceae</taxon>
        <taxon>Limnochorda</taxon>
    </lineage>
</organism>
<reference evidence="10" key="2">
    <citation type="journal article" date="2016" name="Int. J. Syst. Evol. Microbiol.">
        <title>Complete genome sequence and cell structure of Limnochorda pilosa, a Gram-negative spore-former within the phylum Firmicutes.</title>
        <authorList>
            <person name="Watanabe M."/>
            <person name="Kojima H."/>
            <person name="Fukui M."/>
        </authorList>
    </citation>
    <scope>NUCLEOTIDE SEQUENCE [LARGE SCALE GENOMIC DNA]</scope>
    <source>
        <strain evidence="10">HC45</strain>
    </source>
</reference>
<feature type="domain" description="ABC transmembrane type-1" evidence="8">
    <location>
        <begin position="69"/>
        <end position="280"/>
    </location>
</feature>
<gene>
    <name evidence="9" type="ORF">LIP_2036</name>
</gene>
<dbReference type="EMBL" id="AP014924">
    <property type="protein sequence ID" value="BAS27877.1"/>
    <property type="molecule type" value="Genomic_DNA"/>
</dbReference>
<dbReference type="STRING" id="1555112.LIP_2036"/>
<evidence type="ECO:0000256" key="7">
    <source>
        <dbReference type="RuleBase" id="RU363032"/>
    </source>
</evidence>
<accession>A0A0K2SLJ1</accession>
<feature type="transmembrane region" description="Helical" evidence="7">
    <location>
        <begin position="262"/>
        <end position="284"/>
    </location>
</feature>
<name>A0A0K2SLJ1_LIMPI</name>
<dbReference type="SUPFAM" id="SSF161098">
    <property type="entry name" value="MetI-like"/>
    <property type="match status" value="1"/>
</dbReference>
<evidence type="ECO:0000256" key="3">
    <source>
        <dbReference type="ARBA" id="ARBA00022475"/>
    </source>
</evidence>
<keyword evidence="2 7" id="KW-0813">Transport</keyword>
<feature type="transmembrane region" description="Helical" evidence="7">
    <location>
        <begin position="73"/>
        <end position="94"/>
    </location>
</feature>
<evidence type="ECO:0000256" key="4">
    <source>
        <dbReference type="ARBA" id="ARBA00022692"/>
    </source>
</evidence>
<feature type="transmembrane region" description="Helical" evidence="7">
    <location>
        <begin position="200"/>
        <end position="224"/>
    </location>
</feature>
<evidence type="ECO:0000256" key="1">
    <source>
        <dbReference type="ARBA" id="ARBA00004651"/>
    </source>
</evidence>
<evidence type="ECO:0000256" key="6">
    <source>
        <dbReference type="ARBA" id="ARBA00023136"/>
    </source>
</evidence>
<proteinExistence type="inferred from homology"/>
<keyword evidence="10" id="KW-1185">Reference proteome</keyword>
<keyword evidence="3" id="KW-1003">Cell membrane</keyword>
<dbReference type="PANTHER" id="PTHR30193">
    <property type="entry name" value="ABC TRANSPORTER PERMEASE PROTEIN"/>
    <property type="match status" value="1"/>
</dbReference>
<dbReference type="InterPro" id="IPR051393">
    <property type="entry name" value="ABC_transporter_permease"/>
</dbReference>
<protein>
    <submittedName>
        <fullName evidence="9">Sugar ABC transporter permease</fullName>
    </submittedName>
</protein>
<dbReference type="PROSITE" id="PS50928">
    <property type="entry name" value="ABC_TM1"/>
    <property type="match status" value="1"/>
</dbReference>
<dbReference type="InterPro" id="IPR035906">
    <property type="entry name" value="MetI-like_sf"/>
</dbReference>
<dbReference type="GO" id="GO:0005886">
    <property type="term" value="C:plasma membrane"/>
    <property type="evidence" value="ECO:0007669"/>
    <property type="project" value="UniProtKB-SubCell"/>
</dbReference>
<evidence type="ECO:0000256" key="2">
    <source>
        <dbReference type="ARBA" id="ARBA00022448"/>
    </source>
</evidence>
<dbReference type="RefSeq" id="WP_068137358.1">
    <property type="nucleotide sequence ID" value="NZ_AP014924.1"/>
</dbReference>
<comment type="subcellular location">
    <subcellularLocation>
        <location evidence="1 7">Cell membrane</location>
        <topology evidence="1 7">Multi-pass membrane protein</topology>
    </subcellularLocation>
</comment>
<dbReference type="Proteomes" id="UP000065807">
    <property type="component" value="Chromosome"/>
</dbReference>
<evidence type="ECO:0000259" key="8">
    <source>
        <dbReference type="PROSITE" id="PS50928"/>
    </source>
</evidence>
<keyword evidence="5 7" id="KW-1133">Transmembrane helix</keyword>
<dbReference type="PANTHER" id="PTHR30193:SF37">
    <property type="entry name" value="INNER MEMBRANE ABC TRANSPORTER PERMEASE PROTEIN YCJO"/>
    <property type="match status" value="1"/>
</dbReference>
<comment type="similarity">
    <text evidence="7">Belongs to the binding-protein-dependent transport system permease family.</text>
</comment>
<dbReference type="Pfam" id="PF00528">
    <property type="entry name" value="BPD_transp_1"/>
    <property type="match status" value="1"/>
</dbReference>
<feature type="transmembrane region" description="Helical" evidence="7">
    <location>
        <begin position="106"/>
        <end position="126"/>
    </location>
</feature>
<reference evidence="10" key="1">
    <citation type="submission" date="2015-07" db="EMBL/GenBank/DDBJ databases">
        <title>Complete genome sequence and phylogenetic analysis of Limnochorda pilosa.</title>
        <authorList>
            <person name="Watanabe M."/>
            <person name="Kojima H."/>
            <person name="Fukui M."/>
        </authorList>
    </citation>
    <scope>NUCLEOTIDE SEQUENCE [LARGE SCALE GENOMIC DNA]</scope>
    <source>
        <strain evidence="10">HC45</strain>
    </source>
</reference>
<feature type="transmembrane region" description="Helical" evidence="7">
    <location>
        <begin position="230"/>
        <end position="250"/>
    </location>
</feature>
<dbReference type="PATRIC" id="fig|1555112.3.peg.2071"/>
<feature type="transmembrane region" description="Helical" evidence="7">
    <location>
        <begin position="154"/>
        <end position="179"/>
    </location>
</feature>
<dbReference type="AlphaFoldDB" id="A0A0K2SLJ1"/>
<dbReference type="CDD" id="cd06261">
    <property type="entry name" value="TM_PBP2"/>
    <property type="match status" value="1"/>
</dbReference>
<dbReference type="KEGG" id="lpil:LIP_2036"/>
<dbReference type="GO" id="GO:0055085">
    <property type="term" value="P:transmembrane transport"/>
    <property type="evidence" value="ECO:0007669"/>
    <property type="project" value="InterPro"/>
</dbReference>
<feature type="transmembrane region" description="Helical" evidence="7">
    <location>
        <begin position="12"/>
        <end position="40"/>
    </location>
</feature>
<evidence type="ECO:0000256" key="5">
    <source>
        <dbReference type="ARBA" id="ARBA00022989"/>
    </source>
</evidence>
<sequence>MRFRTWADRATGYLFVLPDLLGLVVFVIAPAVLGLILSLFDWSGLGPMTFVGLSNYKTMFEDPIFLRSLGITFRYVAVFVGGNFVLAMALALLVQHQGRGIGFYRAVFFAPASISLVVVGFVWKFMFQPNGLINGLIKTLGFPGQPFLGSMSQALGVVLSLSFYLSAGYFMVILIAGLNDIPEQYYHAAMVDGATKLQQFWHVTLPLLKPTSFFVLVMSILQGFQVFDQIYVLTGGGPFYATTTTVFYAFQSAFRYYQFGYASAITVVIFAIQVALSVVLFRLLKGGRVA</sequence>